<dbReference type="InterPro" id="IPR027256">
    <property type="entry name" value="P-typ_ATPase_IB"/>
</dbReference>
<evidence type="ECO:0000256" key="23">
    <source>
        <dbReference type="SAM" id="Coils"/>
    </source>
</evidence>
<dbReference type="GO" id="GO:0005886">
    <property type="term" value="C:plasma membrane"/>
    <property type="evidence" value="ECO:0007669"/>
    <property type="project" value="UniProtKB-SubCell"/>
</dbReference>
<evidence type="ECO:0000256" key="11">
    <source>
        <dbReference type="ARBA" id="ARBA00022796"/>
    </source>
</evidence>
<dbReference type="OrthoDB" id="9813266at2"/>
<dbReference type="RefSeq" id="WP_133515098.1">
    <property type="nucleotide sequence ID" value="NZ_SNWX01000012.1"/>
</dbReference>
<keyword evidence="7 22" id="KW-0812">Transmembrane</keyword>
<dbReference type="InterPro" id="IPR036412">
    <property type="entry name" value="HAD-like_sf"/>
</dbReference>
<dbReference type="EC" id="7.2.2.8" evidence="3"/>
<evidence type="ECO:0000256" key="7">
    <source>
        <dbReference type="ARBA" id="ARBA00022692"/>
    </source>
</evidence>
<evidence type="ECO:0000256" key="19">
    <source>
        <dbReference type="ARBA" id="ARBA00029719"/>
    </source>
</evidence>
<feature type="domain" description="HMA" evidence="24">
    <location>
        <begin position="74"/>
        <end position="140"/>
    </location>
</feature>
<keyword evidence="5" id="KW-0813">Transport</keyword>
<dbReference type="Proteomes" id="UP000295064">
    <property type="component" value="Unassembled WGS sequence"/>
</dbReference>
<evidence type="ECO:0000256" key="20">
    <source>
        <dbReference type="ARBA" id="ARBA00033239"/>
    </source>
</evidence>
<evidence type="ECO:0000256" key="5">
    <source>
        <dbReference type="ARBA" id="ARBA00022448"/>
    </source>
</evidence>
<dbReference type="Pfam" id="PF00702">
    <property type="entry name" value="Hydrolase"/>
    <property type="match status" value="1"/>
</dbReference>
<dbReference type="Gene3D" id="3.40.1110.10">
    <property type="entry name" value="Calcium-transporting ATPase, cytoplasmic domain N"/>
    <property type="match status" value="1"/>
</dbReference>
<dbReference type="GO" id="GO:0043682">
    <property type="term" value="F:P-type divalent copper transporter activity"/>
    <property type="evidence" value="ECO:0007669"/>
    <property type="project" value="TreeGrafter"/>
</dbReference>
<organism evidence="25 26">
    <name type="scientific">Halanaerobium saccharolyticum</name>
    <dbReference type="NCBI Taxonomy" id="43595"/>
    <lineage>
        <taxon>Bacteria</taxon>
        <taxon>Bacillati</taxon>
        <taxon>Bacillota</taxon>
        <taxon>Clostridia</taxon>
        <taxon>Halanaerobiales</taxon>
        <taxon>Halanaerobiaceae</taxon>
        <taxon>Halanaerobium</taxon>
    </lineage>
</organism>
<evidence type="ECO:0000256" key="12">
    <source>
        <dbReference type="ARBA" id="ARBA00022840"/>
    </source>
</evidence>
<dbReference type="Pfam" id="PF00122">
    <property type="entry name" value="E1-E2_ATPase"/>
    <property type="match status" value="1"/>
</dbReference>
<reference evidence="25 26" key="1">
    <citation type="submission" date="2019-03" db="EMBL/GenBank/DDBJ databases">
        <title>Subsurface microbial communities from deep shales in Ohio and West Virginia, USA.</title>
        <authorList>
            <person name="Wrighton K."/>
        </authorList>
    </citation>
    <scope>NUCLEOTIDE SEQUENCE [LARGE SCALE GENOMIC DNA]</scope>
    <source>
        <strain evidence="25 26">MA284_T2</strain>
    </source>
</reference>
<dbReference type="NCBIfam" id="TIGR01525">
    <property type="entry name" value="ATPase-IB_hvy"/>
    <property type="match status" value="1"/>
</dbReference>
<comment type="subcellular location">
    <subcellularLocation>
        <location evidence="1">Cell membrane</location>
        <topology evidence="1">Multi-pass membrane protein</topology>
    </subcellularLocation>
</comment>
<feature type="transmembrane region" description="Helical" evidence="22">
    <location>
        <begin position="201"/>
        <end position="218"/>
    </location>
</feature>
<dbReference type="GO" id="GO:0005524">
    <property type="term" value="F:ATP binding"/>
    <property type="evidence" value="ECO:0007669"/>
    <property type="project" value="UniProtKB-UniRule"/>
</dbReference>
<feature type="coiled-coil region" evidence="23">
    <location>
        <begin position="606"/>
        <end position="633"/>
    </location>
</feature>
<dbReference type="InterPro" id="IPR044492">
    <property type="entry name" value="P_typ_ATPase_HD_dom"/>
</dbReference>
<dbReference type="InterPro" id="IPR036163">
    <property type="entry name" value="HMA_dom_sf"/>
</dbReference>
<keyword evidence="13" id="KW-0460">Magnesium</keyword>
<keyword evidence="15 22" id="KW-1133">Transmembrane helix</keyword>
<evidence type="ECO:0000259" key="24">
    <source>
        <dbReference type="PROSITE" id="PS50846"/>
    </source>
</evidence>
<evidence type="ECO:0000313" key="25">
    <source>
        <dbReference type="EMBL" id="TDO89275.1"/>
    </source>
</evidence>
<evidence type="ECO:0000256" key="2">
    <source>
        <dbReference type="ARBA" id="ARBA00006024"/>
    </source>
</evidence>
<evidence type="ECO:0000256" key="3">
    <source>
        <dbReference type="ARBA" id="ARBA00012517"/>
    </source>
</evidence>
<accession>A0A4R6LPE5</accession>
<feature type="transmembrane region" description="Helical" evidence="22">
    <location>
        <begin position="455"/>
        <end position="481"/>
    </location>
</feature>
<dbReference type="InterPro" id="IPR023299">
    <property type="entry name" value="ATPase_P-typ_cyto_dom_N"/>
</dbReference>
<sequence>MASKKITLKITDMSCASCSQTVEKALNKADGVSEAQVNFAAEKAYVTFDPQQNSRGKLIKVVENSGYGVKEEKAKTSFKVGGMTCASCSSAVEKALNKSEGVYQANVNIATEKGHVEYNSEVLSKNDLREIVKNSGYELLSFEDEETDKGSENAEDELSDDMKKVKEAKQKMWGTWAFTIPIMLWMIPEMFFGVAWPNMQIFNLGMIVLAIPPLFVFGRKTFITAYRAVTHGSANMDVLIAMGTGAAFITGPAVFFTPIANYAGVSAMIMAFHLTGRYIEETAKGRASQAIRKLLELGAKTATIIENGNEKEVAIEDVQPGDIMLIKPGEKIPTDGEIVEGETTVDESMATGESMPVKRKKGDEVIGATVNQNGLIKVKATKVGKDTFLSQVVKMVEEAQGTKVPIQEFADKITGIFVPTVLVVAASTFVLWLIFPDALREVGFWAQSFLPWVDPTLGTFTLAIFATIAVLVIACPCALGLATPTALMVGSGIGAENGVLIRKGEAIQTMKDVHTIVFDKTGTITKGKPEVTDITAASDSSEEELLQLAASVEAGSEHPLGEAIVRGAKDREIEIKEIKNFNSVTGKGVKADVEGKEVLVGSRKLMESAGIDTSDFEDELQRLENEAKTAMLAAAEGKMLGIVAVADALKEDSIQAIAELKKLGLETAMITGDNQRTAEAIAKEVGIDHVVAEVMPDGKVDKVKELQSEFGVIAMVGDGINDAPALTQANVGIAIGTGTDIAIESSDITLVRGDLSSVITAVKLSRATFRKIKQNLFWAFFYNLIAIPVAILGLLHPVIAEMAMATSSISVVTNANLLRRKNVQADYKEN</sequence>
<comment type="similarity">
    <text evidence="2 22">Belongs to the cation transport ATPase (P-type) (TC 3.A.3) family. Type IB subfamily.</text>
</comment>
<keyword evidence="18 22" id="KW-0472">Membrane</keyword>
<proteinExistence type="inferred from homology"/>
<dbReference type="EMBL" id="SNWX01000012">
    <property type="protein sequence ID" value="TDO89275.1"/>
    <property type="molecule type" value="Genomic_DNA"/>
</dbReference>
<feature type="transmembrane region" description="Helical" evidence="22">
    <location>
        <begin position="413"/>
        <end position="435"/>
    </location>
</feature>
<dbReference type="InterPro" id="IPR059000">
    <property type="entry name" value="ATPase_P-type_domA"/>
</dbReference>
<dbReference type="AlphaFoldDB" id="A0A4R6LPE5"/>
<dbReference type="Gene3D" id="2.70.150.10">
    <property type="entry name" value="Calcium-transporting ATPase, cytoplasmic transduction domain A"/>
    <property type="match status" value="1"/>
</dbReference>
<keyword evidence="11" id="KW-0187">Copper transport</keyword>
<dbReference type="GO" id="GO:0140581">
    <property type="term" value="F:P-type monovalent copper transporter activity"/>
    <property type="evidence" value="ECO:0007669"/>
    <property type="project" value="UniProtKB-EC"/>
</dbReference>
<evidence type="ECO:0000256" key="10">
    <source>
        <dbReference type="ARBA" id="ARBA00022741"/>
    </source>
</evidence>
<dbReference type="SUPFAM" id="SSF81653">
    <property type="entry name" value="Calcium ATPase, transduction domain A"/>
    <property type="match status" value="1"/>
</dbReference>
<dbReference type="PROSITE" id="PS50846">
    <property type="entry name" value="HMA_2"/>
    <property type="match status" value="2"/>
</dbReference>
<dbReference type="Gene3D" id="3.30.70.100">
    <property type="match status" value="2"/>
</dbReference>
<evidence type="ECO:0000256" key="17">
    <source>
        <dbReference type="ARBA" id="ARBA00023065"/>
    </source>
</evidence>
<evidence type="ECO:0000313" key="26">
    <source>
        <dbReference type="Proteomes" id="UP000295064"/>
    </source>
</evidence>
<dbReference type="SFLD" id="SFLDS00003">
    <property type="entry name" value="Haloacid_Dehalogenase"/>
    <property type="match status" value="1"/>
</dbReference>
<gene>
    <name evidence="25" type="ORF">DFR79_11227</name>
</gene>
<evidence type="ECO:0000256" key="15">
    <source>
        <dbReference type="ARBA" id="ARBA00022989"/>
    </source>
</evidence>
<keyword evidence="8 22" id="KW-0479">Metal-binding</keyword>
<comment type="catalytic activity">
    <reaction evidence="21">
        <text>Cu(+)(in) + ATP + H2O = Cu(+)(out) + ADP + phosphate + H(+)</text>
        <dbReference type="Rhea" id="RHEA:25792"/>
        <dbReference type="ChEBI" id="CHEBI:15377"/>
        <dbReference type="ChEBI" id="CHEBI:15378"/>
        <dbReference type="ChEBI" id="CHEBI:30616"/>
        <dbReference type="ChEBI" id="CHEBI:43474"/>
        <dbReference type="ChEBI" id="CHEBI:49552"/>
        <dbReference type="ChEBI" id="CHEBI:456216"/>
        <dbReference type="EC" id="7.2.2.8"/>
    </reaction>
</comment>
<dbReference type="InterPro" id="IPR018303">
    <property type="entry name" value="ATPase_P-typ_P_site"/>
</dbReference>
<dbReference type="SUPFAM" id="SSF81665">
    <property type="entry name" value="Calcium ATPase, transmembrane domain M"/>
    <property type="match status" value="1"/>
</dbReference>
<dbReference type="InterPro" id="IPR023214">
    <property type="entry name" value="HAD_sf"/>
</dbReference>
<keyword evidence="12 22" id="KW-0067">ATP-binding</keyword>
<keyword evidence="17" id="KW-0406">Ion transport</keyword>
<evidence type="ECO:0000256" key="16">
    <source>
        <dbReference type="ARBA" id="ARBA00023008"/>
    </source>
</evidence>
<keyword evidence="23" id="KW-0175">Coiled coil</keyword>
<evidence type="ECO:0000256" key="6">
    <source>
        <dbReference type="ARBA" id="ARBA00022475"/>
    </source>
</evidence>
<dbReference type="CDD" id="cd00371">
    <property type="entry name" value="HMA"/>
    <property type="match status" value="2"/>
</dbReference>
<evidence type="ECO:0000256" key="9">
    <source>
        <dbReference type="ARBA" id="ARBA00022737"/>
    </source>
</evidence>
<dbReference type="FunFam" id="2.70.150.10:FF:000020">
    <property type="entry name" value="Copper-exporting P-type ATPase A"/>
    <property type="match status" value="1"/>
</dbReference>
<evidence type="ECO:0000256" key="22">
    <source>
        <dbReference type="RuleBase" id="RU362081"/>
    </source>
</evidence>
<evidence type="ECO:0000256" key="1">
    <source>
        <dbReference type="ARBA" id="ARBA00004651"/>
    </source>
</evidence>
<feature type="transmembrane region" description="Helical" evidence="22">
    <location>
        <begin position="173"/>
        <end position="195"/>
    </location>
</feature>
<keyword evidence="14" id="KW-1278">Translocase</keyword>
<dbReference type="InterPro" id="IPR023298">
    <property type="entry name" value="ATPase_P-typ_TM_dom_sf"/>
</dbReference>
<evidence type="ECO:0000256" key="8">
    <source>
        <dbReference type="ARBA" id="ARBA00022723"/>
    </source>
</evidence>
<dbReference type="SUPFAM" id="SSF56784">
    <property type="entry name" value="HAD-like"/>
    <property type="match status" value="1"/>
</dbReference>
<dbReference type="PROSITE" id="PS00154">
    <property type="entry name" value="ATPASE_E1_E2"/>
    <property type="match status" value="1"/>
</dbReference>
<dbReference type="NCBIfam" id="TIGR01494">
    <property type="entry name" value="ATPase_P-type"/>
    <property type="match status" value="2"/>
</dbReference>
<dbReference type="NCBIfam" id="TIGR00003">
    <property type="entry name" value="copper ion binding protein"/>
    <property type="match status" value="2"/>
</dbReference>
<feature type="transmembrane region" description="Helical" evidence="22">
    <location>
        <begin position="776"/>
        <end position="796"/>
    </location>
</feature>
<protein>
    <recommendedName>
        <fullName evidence="4">Copper-exporting P-type ATPase</fullName>
        <ecNumber evidence="3">7.2.2.8</ecNumber>
    </recommendedName>
    <alternativeName>
        <fullName evidence="19">Copper-exporting P-type ATPase A</fullName>
    </alternativeName>
    <alternativeName>
        <fullName evidence="20">Cu(+)-exporting ATPase</fullName>
    </alternativeName>
</protein>
<evidence type="ECO:0000256" key="13">
    <source>
        <dbReference type="ARBA" id="ARBA00022842"/>
    </source>
</evidence>
<dbReference type="InterPro" id="IPR006122">
    <property type="entry name" value="HMA_Cu_ion-bd"/>
</dbReference>
<dbReference type="PROSITE" id="PS01047">
    <property type="entry name" value="HMA_1"/>
    <property type="match status" value="1"/>
</dbReference>
<dbReference type="PANTHER" id="PTHR43520:SF8">
    <property type="entry name" value="P-TYPE CU(+) TRANSPORTER"/>
    <property type="match status" value="1"/>
</dbReference>
<dbReference type="InterPro" id="IPR017969">
    <property type="entry name" value="Heavy-metal-associated_CS"/>
</dbReference>
<dbReference type="SUPFAM" id="SSF55008">
    <property type="entry name" value="HMA, heavy metal-associated domain"/>
    <property type="match status" value="2"/>
</dbReference>
<keyword evidence="10 22" id="KW-0547">Nucleotide-binding</keyword>
<evidence type="ECO:0000256" key="18">
    <source>
        <dbReference type="ARBA" id="ARBA00023136"/>
    </source>
</evidence>
<dbReference type="FunFam" id="3.30.70.100:FF:000005">
    <property type="entry name" value="Copper-exporting P-type ATPase A"/>
    <property type="match status" value="2"/>
</dbReference>
<keyword evidence="16" id="KW-0186">Copper</keyword>
<dbReference type="CDD" id="cd02094">
    <property type="entry name" value="P-type_ATPase_Cu-like"/>
    <property type="match status" value="1"/>
</dbReference>
<evidence type="ECO:0000256" key="21">
    <source>
        <dbReference type="ARBA" id="ARBA00049289"/>
    </source>
</evidence>
<dbReference type="InterPro" id="IPR006121">
    <property type="entry name" value="HMA_dom"/>
</dbReference>
<dbReference type="Gene3D" id="3.40.50.1000">
    <property type="entry name" value="HAD superfamily/HAD-like"/>
    <property type="match status" value="1"/>
</dbReference>
<comment type="caution">
    <text evidence="25">The sequence shown here is derived from an EMBL/GenBank/DDBJ whole genome shotgun (WGS) entry which is preliminary data.</text>
</comment>
<dbReference type="GO" id="GO:0016887">
    <property type="term" value="F:ATP hydrolysis activity"/>
    <property type="evidence" value="ECO:0007669"/>
    <property type="project" value="InterPro"/>
</dbReference>
<keyword evidence="9" id="KW-0677">Repeat</keyword>
<dbReference type="SFLD" id="SFLDG00002">
    <property type="entry name" value="C1.7:_P-type_atpase_like"/>
    <property type="match status" value="1"/>
</dbReference>
<evidence type="ECO:0000256" key="14">
    <source>
        <dbReference type="ARBA" id="ARBA00022967"/>
    </source>
</evidence>
<name>A0A4R6LPE5_9FIRM</name>
<dbReference type="GO" id="GO:0055070">
    <property type="term" value="P:copper ion homeostasis"/>
    <property type="evidence" value="ECO:0007669"/>
    <property type="project" value="TreeGrafter"/>
</dbReference>
<dbReference type="SFLD" id="SFLDF00027">
    <property type="entry name" value="p-type_atpase"/>
    <property type="match status" value="1"/>
</dbReference>
<dbReference type="InterPro" id="IPR008250">
    <property type="entry name" value="ATPase_P-typ_transduc_dom_A_sf"/>
</dbReference>
<feature type="transmembrane region" description="Helical" evidence="22">
    <location>
        <begin position="238"/>
        <end position="256"/>
    </location>
</feature>
<dbReference type="PRINTS" id="PR00942">
    <property type="entry name" value="CUATPASEI"/>
</dbReference>
<evidence type="ECO:0000256" key="4">
    <source>
        <dbReference type="ARBA" id="ARBA00015102"/>
    </source>
</evidence>
<dbReference type="GO" id="GO:0005507">
    <property type="term" value="F:copper ion binding"/>
    <property type="evidence" value="ECO:0007669"/>
    <property type="project" value="InterPro"/>
</dbReference>
<dbReference type="InterPro" id="IPR001757">
    <property type="entry name" value="P_typ_ATPase"/>
</dbReference>
<dbReference type="PRINTS" id="PR00119">
    <property type="entry name" value="CATATPASE"/>
</dbReference>
<dbReference type="PANTHER" id="PTHR43520">
    <property type="entry name" value="ATP7, ISOFORM B"/>
    <property type="match status" value="1"/>
</dbReference>
<feature type="domain" description="HMA" evidence="24">
    <location>
        <begin position="4"/>
        <end position="70"/>
    </location>
</feature>
<keyword evidence="6 22" id="KW-1003">Cell membrane</keyword>
<dbReference type="PRINTS" id="PR00943">
    <property type="entry name" value="CUATPASE"/>
</dbReference>
<dbReference type="Pfam" id="PF00403">
    <property type="entry name" value="HMA"/>
    <property type="match status" value="2"/>
</dbReference>